<reference evidence="1 2" key="1">
    <citation type="submission" date="2020-02" db="EMBL/GenBank/DDBJ databases">
        <authorList>
            <person name="Ferguson B K."/>
        </authorList>
    </citation>
    <scope>NUCLEOTIDE SEQUENCE [LARGE SCALE GENOMIC DNA]</scope>
</reference>
<sequence>MAVIVGRNATIPNYRRKNVVRIPGQCSIVLVAKPFSQAIFQSKPKYNAGTTSLKDKKISWISGEEKLYSDEIFARPKELESSAQEKFTSYDNYIKIPARKGVEGLGSEWKYWNRPKIENWNGASEKTFTHTHLLRITSRTSVWEPIQSEIQIESYLPISILEKKGKPTLLKVVLSSAVVYRVKDFQICNA</sequence>
<dbReference type="Proteomes" id="UP000479000">
    <property type="component" value="Unassembled WGS sequence"/>
</dbReference>
<keyword evidence="2" id="KW-1185">Reference proteome</keyword>
<protein>
    <submittedName>
        <fullName evidence="1">Uncharacterized protein</fullName>
    </submittedName>
</protein>
<proteinExistence type="predicted"/>
<dbReference type="EMBL" id="CADCXU010006480">
    <property type="protein sequence ID" value="CAA9998033.1"/>
    <property type="molecule type" value="Genomic_DNA"/>
</dbReference>
<name>A0A6H5G777_9HEMI</name>
<evidence type="ECO:0000313" key="1">
    <source>
        <dbReference type="EMBL" id="CAA9998033.1"/>
    </source>
</evidence>
<dbReference type="AlphaFoldDB" id="A0A6H5G777"/>
<evidence type="ECO:0000313" key="2">
    <source>
        <dbReference type="Proteomes" id="UP000479000"/>
    </source>
</evidence>
<organism evidence="1 2">
    <name type="scientific">Nesidiocoris tenuis</name>
    <dbReference type="NCBI Taxonomy" id="355587"/>
    <lineage>
        <taxon>Eukaryota</taxon>
        <taxon>Metazoa</taxon>
        <taxon>Ecdysozoa</taxon>
        <taxon>Arthropoda</taxon>
        <taxon>Hexapoda</taxon>
        <taxon>Insecta</taxon>
        <taxon>Pterygota</taxon>
        <taxon>Neoptera</taxon>
        <taxon>Paraneoptera</taxon>
        <taxon>Hemiptera</taxon>
        <taxon>Heteroptera</taxon>
        <taxon>Panheteroptera</taxon>
        <taxon>Cimicomorpha</taxon>
        <taxon>Miridae</taxon>
        <taxon>Dicyphina</taxon>
        <taxon>Nesidiocoris</taxon>
    </lineage>
</organism>
<accession>A0A6H5G777</accession>
<gene>
    <name evidence="1" type="ORF">NTEN_LOCUS4327</name>
</gene>